<feature type="domain" description="G-protein coupled receptors family 1 profile" evidence="6">
    <location>
        <begin position="102"/>
        <end position="289"/>
    </location>
</feature>
<dbReference type="Gene3D" id="1.20.1070.10">
    <property type="entry name" value="Rhodopsin 7-helix transmembrane proteins"/>
    <property type="match status" value="1"/>
</dbReference>
<evidence type="ECO:0000313" key="7">
    <source>
        <dbReference type="EMBL" id="CAJ0599407.1"/>
    </source>
</evidence>
<evidence type="ECO:0000256" key="2">
    <source>
        <dbReference type="ARBA" id="ARBA00022692"/>
    </source>
</evidence>
<dbReference type="InterPro" id="IPR017452">
    <property type="entry name" value="GPCR_Rhodpsn_7TM"/>
</dbReference>
<organism evidence="7 8">
    <name type="scientific">Cylicocyclus nassatus</name>
    <name type="common">Nematode worm</name>
    <dbReference type="NCBI Taxonomy" id="53992"/>
    <lineage>
        <taxon>Eukaryota</taxon>
        <taxon>Metazoa</taxon>
        <taxon>Ecdysozoa</taxon>
        <taxon>Nematoda</taxon>
        <taxon>Chromadorea</taxon>
        <taxon>Rhabditida</taxon>
        <taxon>Rhabditina</taxon>
        <taxon>Rhabditomorpha</taxon>
        <taxon>Strongyloidea</taxon>
        <taxon>Strongylidae</taxon>
        <taxon>Cylicocyclus</taxon>
    </lineage>
</organism>
<feature type="transmembrane region" description="Helical" evidence="5">
    <location>
        <begin position="251"/>
        <end position="281"/>
    </location>
</feature>
<proteinExistence type="predicted"/>
<evidence type="ECO:0000259" key="6">
    <source>
        <dbReference type="PROSITE" id="PS50262"/>
    </source>
</evidence>
<evidence type="ECO:0000256" key="1">
    <source>
        <dbReference type="ARBA" id="ARBA00004370"/>
    </source>
</evidence>
<keyword evidence="3 5" id="KW-1133">Transmembrane helix</keyword>
<dbReference type="SUPFAM" id="SSF81321">
    <property type="entry name" value="Family A G protein-coupled receptor-like"/>
    <property type="match status" value="1"/>
</dbReference>
<dbReference type="AlphaFoldDB" id="A0AA36M794"/>
<evidence type="ECO:0000313" key="8">
    <source>
        <dbReference type="Proteomes" id="UP001176961"/>
    </source>
</evidence>
<name>A0AA36M794_CYLNA</name>
<reference evidence="7" key="1">
    <citation type="submission" date="2023-07" db="EMBL/GenBank/DDBJ databases">
        <authorList>
            <consortium name="CYATHOMIX"/>
        </authorList>
    </citation>
    <scope>NUCLEOTIDE SEQUENCE</scope>
    <source>
        <strain evidence="7">N/A</strain>
    </source>
</reference>
<evidence type="ECO:0000256" key="3">
    <source>
        <dbReference type="ARBA" id="ARBA00022989"/>
    </source>
</evidence>
<evidence type="ECO:0000256" key="5">
    <source>
        <dbReference type="SAM" id="Phobius"/>
    </source>
</evidence>
<protein>
    <recommendedName>
        <fullName evidence="6">G-protein coupled receptors family 1 profile domain-containing protein</fullName>
    </recommendedName>
</protein>
<accession>A0AA36M794</accession>
<dbReference type="PANTHER" id="PTHR24224:SF17">
    <property type="entry name" value="G-PROTEIN COUPLED RECEPTORS FAMILY 1 PROFILE DOMAIN-CONTAINING PROTEIN"/>
    <property type="match status" value="1"/>
</dbReference>
<keyword evidence="4 5" id="KW-0472">Membrane</keyword>
<comment type="subcellular location">
    <subcellularLocation>
        <location evidence="1">Membrane</location>
    </subcellularLocation>
</comment>
<dbReference type="InterPro" id="IPR019426">
    <property type="entry name" value="7TM_GPCR_serpentine_rcpt_Srv"/>
</dbReference>
<dbReference type="Proteomes" id="UP001176961">
    <property type="component" value="Unassembled WGS sequence"/>
</dbReference>
<evidence type="ECO:0000256" key="4">
    <source>
        <dbReference type="ARBA" id="ARBA00023136"/>
    </source>
</evidence>
<feature type="transmembrane region" description="Helical" evidence="5">
    <location>
        <begin position="122"/>
        <end position="143"/>
    </location>
</feature>
<feature type="transmembrane region" description="Helical" evidence="5">
    <location>
        <begin position="163"/>
        <end position="188"/>
    </location>
</feature>
<comment type="caution">
    <text evidence="7">The sequence shown here is derived from an EMBL/GenBank/DDBJ whole genome shotgun (WGS) entry which is preliminary data.</text>
</comment>
<gene>
    <name evidence="7" type="ORF">CYNAS_LOCUS11390</name>
</gene>
<dbReference type="PANTHER" id="PTHR24224">
    <property type="entry name" value="CARDIOACCELERATORY PEPTIDE RECEPTOR-RELATED"/>
    <property type="match status" value="1"/>
</dbReference>
<dbReference type="PROSITE" id="PS50262">
    <property type="entry name" value="G_PROTEIN_RECEP_F1_2"/>
    <property type="match status" value="1"/>
</dbReference>
<dbReference type="Pfam" id="PF10323">
    <property type="entry name" value="7TM_GPCR_Srv"/>
    <property type="match status" value="1"/>
</dbReference>
<keyword evidence="2 5" id="KW-0812">Transmembrane</keyword>
<feature type="transmembrane region" description="Helical" evidence="5">
    <location>
        <begin position="86"/>
        <end position="110"/>
    </location>
</feature>
<keyword evidence="8" id="KW-1185">Reference proteome</keyword>
<dbReference type="CDD" id="cd00637">
    <property type="entry name" value="7tm_classA_rhodopsin-like"/>
    <property type="match status" value="1"/>
</dbReference>
<dbReference type="EMBL" id="CATQJL010000223">
    <property type="protein sequence ID" value="CAJ0599407.1"/>
    <property type="molecule type" value="Genomic_DNA"/>
</dbReference>
<dbReference type="InterPro" id="IPR052665">
    <property type="entry name" value="Neuropeptide-GPCR"/>
</dbReference>
<dbReference type="GO" id="GO:0016020">
    <property type="term" value="C:membrane"/>
    <property type="evidence" value="ECO:0007669"/>
    <property type="project" value="UniProtKB-SubCell"/>
</dbReference>
<sequence>MMKNIRNRGSNSMNYYHACWIGCVLTSGSLSHRSFNLGAVPDDISGEQFVLHICKQIDNMGQLRLQFKLFHKPLFSWKGSFFYTKLMISSTHIIFVIATIISFPLYIFIIMVCMKEWRQNTFYLLIISQGAIDILVITNYLIFGTLRSSGLVNDFFWTYQLPYVAAWCFVNTYSSVILRCFGILVISLQRYISLCKKGTGVEQLINTSHWWILPLIQWAFPIIYSIPILTIKDVTFLSRERLETIVNKEDITLAASMTLCFVLISFLICCFCYGAVLKFLVNNRHNKKL</sequence>
<feature type="transmembrane region" description="Helical" evidence="5">
    <location>
        <begin position="209"/>
        <end position="231"/>
    </location>
</feature>